<dbReference type="EMBL" id="LN879502">
    <property type="protein sequence ID" value="CUI17681.1"/>
    <property type="molecule type" value="Genomic_DNA"/>
</dbReference>
<keyword evidence="2" id="KW-1185">Reference proteome</keyword>
<proteinExistence type="predicted"/>
<accession>A0A0U5EU15</accession>
<dbReference type="PATRIC" id="fig|389348.3.peg.2332"/>
<organism evidence="1 2">
    <name type="scientific">Candidatus Protochlamydia naegleriophila</name>
    <dbReference type="NCBI Taxonomy" id="389348"/>
    <lineage>
        <taxon>Bacteria</taxon>
        <taxon>Pseudomonadati</taxon>
        <taxon>Chlamydiota</taxon>
        <taxon>Chlamydiia</taxon>
        <taxon>Parachlamydiales</taxon>
        <taxon>Parachlamydiaceae</taxon>
        <taxon>Candidatus Protochlamydia</taxon>
    </lineage>
</organism>
<name>A0A0U5EU15_9BACT</name>
<dbReference type="STRING" id="389348.PNK_2077"/>
<gene>
    <name evidence="1" type="ORF">PNK_2077</name>
</gene>
<protein>
    <submittedName>
        <fullName evidence="1">Uncharacterized protein</fullName>
    </submittedName>
</protein>
<evidence type="ECO:0000313" key="1">
    <source>
        <dbReference type="EMBL" id="CUI17681.1"/>
    </source>
</evidence>
<dbReference type="InParanoid" id="A0A0U5EU15"/>
<evidence type="ECO:0000313" key="2">
    <source>
        <dbReference type="Proteomes" id="UP000069902"/>
    </source>
</evidence>
<dbReference type="Proteomes" id="UP000069902">
    <property type="component" value="Chromosome cPNK"/>
</dbReference>
<reference evidence="2" key="1">
    <citation type="submission" date="2015-09" db="EMBL/GenBank/DDBJ databases">
        <authorList>
            <person name="Bertelli C."/>
        </authorList>
    </citation>
    <scope>NUCLEOTIDE SEQUENCE [LARGE SCALE GENOMIC DNA]</scope>
    <source>
        <strain evidence="2">KNic</strain>
    </source>
</reference>
<dbReference type="RefSeq" id="WP_059061903.1">
    <property type="nucleotide sequence ID" value="NZ_LN879502.1"/>
</dbReference>
<sequence>MSDPRQQHGNHTWDLVLHYYRCPKCGYIIENRDKYERGMASLQKEVSCARCEHIFTVTKETKPTFGPLFGNHESF</sequence>
<dbReference type="KEGG" id="pnl:PNK_2077"/>
<dbReference type="AlphaFoldDB" id="A0A0U5EU15"/>